<dbReference type="EMBL" id="CYGY02000009">
    <property type="protein sequence ID" value="SIT36345.1"/>
    <property type="molecule type" value="Genomic_DNA"/>
</dbReference>
<name>A0A1N7RMK6_9BURK</name>
<dbReference type="AlphaFoldDB" id="A0A1N7RMK6"/>
<accession>A0A1N7RMK6</accession>
<evidence type="ECO:0000313" key="2">
    <source>
        <dbReference type="Proteomes" id="UP000195569"/>
    </source>
</evidence>
<comment type="caution">
    <text evidence="1">The sequence shown here is derived from an EMBL/GenBank/DDBJ whole genome shotgun (WGS) entry which is preliminary data.</text>
</comment>
<organism evidence="1 2">
    <name type="scientific">Paraburkholderia piptadeniae</name>
    <dbReference type="NCBI Taxonomy" id="1701573"/>
    <lineage>
        <taxon>Bacteria</taxon>
        <taxon>Pseudomonadati</taxon>
        <taxon>Pseudomonadota</taxon>
        <taxon>Betaproteobacteria</taxon>
        <taxon>Burkholderiales</taxon>
        <taxon>Burkholderiaceae</taxon>
        <taxon>Paraburkholderia</taxon>
    </lineage>
</organism>
<sequence length="77" mass="8678">MVHHNAGIDASNIEIECIVLQLQPRSKDIFRAFSEPVKHCRTHQELVDLARSSLNGSEVIFPSLFQSPSRPAYCARD</sequence>
<proteinExistence type="predicted"/>
<protein>
    <submittedName>
        <fullName evidence="1">Uncharacterized protein</fullName>
    </submittedName>
</protein>
<reference evidence="1" key="1">
    <citation type="submission" date="2016-12" db="EMBL/GenBank/DDBJ databases">
        <authorList>
            <person name="Moulin L."/>
        </authorList>
    </citation>
    <scope>NUCLEOTIDE SEQUENCE [LARGE SCALE GENOMIC DNA]</scope>
    <source>
        <strain evidence="1">STM 7183</strain>
    </source>
</reference>
<keyword evidence="2" id="KW-1185">Reference proteome</keyword>
<evidence type="ECO:0000313" key="1">
    <source>
        <dbReference type="EMBL" id="SIT36345.1"/>
    </source>
</evidence>
<dbReference type="Proteomes" id="UP000195569">
    <property type="component" value="Unassembled WGS sequence"/>
</dbReference>
<gene>
    <name evidence="1" type="ORF">BN2476_90022</name>
</gene>